<dbReference type="Proteomes" id="UP000028725">
    <property type="component" value="Unassembled WGS sequence"/>
</dbReference>
<dbReference type="CDD" id="cd00038">
    <property type="entry name" value="CAP_ED"/>
    <property type="match status" value="1"/>
</dbReference>
<dbReference type="InterPro" id="IPR018488">
    <property type="entry name" value="cNMP-bd_CS"/>
</dbReference>
<keyword evidence="5" id="KW-0406">Ion transport</keyword>
<keyword evidence="11" id="KW-1185">Reference proteome</keyword>
<keyword evidence="6" id="KW-0472">Membrane</keyword>
<keyword evidence="2" id="KW-0813">Transport</keyword>
<dbReference type="SUPFAM" id="SSF51206">
    <property type="entry name" value="cAMP-binding domain-like"/>
    <property type="match status" value="1"/>
</dbReference>
<comment type="subcellular location">
    <subcellularLocation>
        <location evidence="1">Membrane</location>
        <topology evidence="1">Multi-pass membrane protein</topology>
    </subcellularLocation>
</comment>
<evidence type="ECO:0000313" key="10">
    <source>
        <dbReference type="EMBL" id="KFE64017.1"/>
    </source>
</evidence>
<accession>A0A085W8K4</accession>
<sequence length="506" mass="56498">MSRISSTDVVVPKSLSAEERQQLARALYAVHEQIFDGVEFEAFTQYVVESKAEHTWIQIHRNEAGDIVGYCGLHIFERTLGGVPTAVFRAEAGSLRAYRGGNVTMRFGMPLALSYLLRNPGRRAYYLGALVHPSSYTLLARYFGQVWPQREGAVPPELQSFIGELASGFGLKQVTPERPLVRQVGWKTRETEVEREYWQHCDKPAARFFTEANPSYGEGHGLMTLVPLTVSNMAHLVRTVCGRKLRQPVETVKALARKLPGAARLLRSHGMKQVRQSPLFAHFDTPTLEALVRRAEFLTLPAGQHVFRKGDASDELYLLVRGAAYVLAEDGGEEKVVDELGTGAVFGEMAMLAGERRSAAIRTATASTLVRIPRSVLLPLLAAHAHLRQGVWQTFAGRRFDDLVRDNTRFSPLGRKGRLAWLRQGQHRELALQESLSVEEGCSLFVLSGRVEFERAGMWVTTRSSVLMEAAHALRVVAREPTQLIVLPRKAAQAQRREDWRASASH</sequence>
<evidence type="ECO:0000313" key="11">
    <source>
        <dbReference type="Proteomes" id="UP000028725"/>
    </source>
</evidence>
<dbReference type="STRING" id="394096.DB31_2430"/>
<evidence type="ECO:0000256" key="1">
    <source>
        <dbReference type="ARBA" id="ARBA00004141"/>
    </source>
</evidence>
<dbReference type="PANTHER" id="PTHR45638">
    <property type="entry name" value="CYCLIC NUCLEOTIDE-GATED CATION CHANNEL SUBUNIT A"/>
    <property type="match status" value="1"/>
</dbReference>
<dbReference type="GO" id="GO:0016020">
    <property type="term" value="C:membrane"/>
    <property type="evidence" value="ECO:0007669"/>
    <property type="project" value="UniProtKB-SubCell"/>
</dbReference>
<evidence type="ECO:0000256" key="2">
    <source>
        <dbReference type="ARBA" id="ARBA00022448"/>
    </source>
</evidence>
<dbReference type="InterPro" id="IPR018490">
    <property type="entry name" value="cNMP-bd_dom_sf"/>
</dbReference>
<dbReference type="GO" id="GO:0044877">
    <property type="term" value="F:protein-containing complex binding"/>
    <property type="evidence" value="ECO:0007669"/>
    <property type="project" value="TreeGrafter"/>
</dbReference>
<evidence type="ECO:0000256" key="5">
    <source>
        <dbReference type="ARBA" id="ARBA00023065"/>
    </source>
</evidence>
<evidence type="ECO:0000256" key="4">
    <source>
        <dbReference type="ARBA" id="ARBA00022989"/>
    </source>
</evidence>
<reference evidence="10 11" key="1">
    <citation type="submission" date="2014-04" db="EMBL/GenBank/DDBJ databases">
        <title>Genome assembly of Hyalangium minutum DSM 14724.</title>
        <authorList>
            <person name="Sharma G."/>
            <person name="Subramanian S."/>
        </authorList>
    </citation>
    <scope>NUCLEOTIDE SEQUENCE [LARGE SCALE GENOMIC DNA]</scope>
    <source>
        <strain evidence="10 11">DSM 14724</strain>
    </source>
</reference>
<evidence type="ECO:0000256" key="7">
    <source>
        <dbReference type="ARBA" id="ARBA00023286"/>
    </source>
</evidence>
<dbReference type="InterPro" id="IPR050866">
    <property type="entry name" value="CNG_cation_channel"/>
</dbReference>
<keyword evidence="3" id="KW-0812">Transmembrane</keyword>
<dbReference type="GO" id="GO:0005221">
    <property type="term" value="F:intracellularly cyclic nucleotide-activated monoatomic cation channel activity"/>
    <property type="evidence" value="ECO:0007669"/>
    <property type="project" value="InterPro"/>
</dbReference>
<dbReference type="RefSeq" id="WP_044195230.1">
    <property type="nucleotide sequence ID" value="NZ_JMCB01000015.1"/>
</dbReference>
<keyword evidence="8" id="KW-0407">Ion channel</keyword>
<dbReference type="PATRIC" id="fig|394096.3.peg.6762"/>
<protein>
    <submittedName>
        <fullName evidence="10">PKA regulatory subunit-like protein</fullName>
    </submittedName>
</protein>
<dbReference type="InterPro" id="IPR000595">
    <property type="entry name" value="cNMP-bd_dom"/>
</dbReference>
<dbReference type="EMBL" id="JMCB01000015">
    <property type="protein sequence ID" value="KFE64017.1"/>
    <property type="molecule type" value="Genomic_DNA"/>
</dbReference>
<dbReference type="PROSITE" id="PS00889">
    <property type="entry name" value="CNMP_BINDING_2"/>
    <property type="match status" value="1"/>
</dbReference>
<organism evidence="10 11">
    <name type="scientific">Hyalangium minutum</name>
    <dbReference type="NCBI Taxonomy" id="394096"/>
    <lineage>
        <taxon>Bacteria</taxon>
        <taxon>Pseudomonadati</taxon>
        <taxon>Myxococcota</taxon>
        <taxon>Myxococcia</taxon>
        <taxon>Myxococcales</taxon>
        <taxon>Cystobacterineae</taxon>
        <taxon>Archangiaceae</taxon>
        <taxon>Hyalangium</taxon>
    </lineage>
</organism>
<keyword evidence="7" id="KW-1071">Ligand-gated ion channel</keyword>
<name>A0A085W8K4_9BACT</name>
<evidence type="ECO:0000256" key="6">
    <source>
        <dbReference type="ARBA" id="ARBA00023136"/>
    </source>
</evidence>
<keyword evidence="4" id="KW-1133">Transmembrane helix</keyword>
<dbReference type="OrthoDB" id="8593536at2"/>
<gene>
    <name evidence="10" type="ORF">DB31_2430</name>
</gene>
<dbReference type="AlphaFoldDB" id="A0A085W8K4"/>
<evidence type="ECO:0000259" key="9">
    <source>
        <dbReference type="PROSITE" id="PS50042"/>
    </source>
</evidence>
<dbReference type="InterPro" id="IPR014710">
    <property type="entry name" value="RmlC-like_jellyroll"/>
</dbReference>
<dbReference type="PANTHER" id="PTHR45638:SF11">
    <property type="entry name" value="CYCLIC NUCLEOTIDE-GATED CATION CHANNEL SUBUNIT A"/>
    <property type="match status" value="1"/>
</dbReference>
<dbReference type="Pfam" id="PF00027">
    <property type="entry name" value="cNMP_binding"/>
    <property type="match status" value="1"/>
</dbReference>
<evidence type="ECO:0000256" key="8">
    <source>
        <dbReference type="ARBA" id="ARBA00023303"/>
    </source>
</evidence>
<dbReference type="SMART" id="SM00100">
    <property type="entry name" value="cNMP"/>
    <property type="match status" value="1"/>
</dbReference>
<dbReference type="Gene3D" id="2.60.120.10">
    <property type="entry name" value="Jelly Rolls"/>
    <property type="match status" value="1"/>
</dbReference>
<evidence type="ECO:0000256" key="3">
    <source>
        <dbReference type="ARBA" id="ARBA00022692"/>
    </source>
</evidence>
<dbReference type="PROSITE" id="PS50042">
    <property type="entry name" value="CNMP_BINDING_3"/>
    <property type="match status" value="1"/>
</dbReference>
<proteinExistence type="predicted"/>
<comment type="caution">
    <text evidence="10">The sequence shown here is derived from an EMBL/GenBank/DDBJ whole genome shotgun (WGS) entry which is preliminary data.</text>
</comment>
<feature type="domain" description="Cyclic nucleotide-binding" evidence="9">
    <location>
        <begin position="279"/>
        <end position="398"/>
    </location>
</feature>